<dbReference type="Pfam" id="PF04452">
    <property type="entry name" value="Methyltrans_RNA"/>
    <property type="match status" value="1"/>
</dbReference>
<evidence type="ECO:0000256" key="4">
    <source>
        <dbReference type="ARBA" id="ARBA00013673"/>
    </source>
</evidence>
<evidence type="ECO:0000256" key="5">
    <source>
        <dbReference type="ARBA" id="ARBA00022490"/>
    </source>
</evidence>
<feature type="domain" description="Ribosomal RNA small subunit methyltransferase E PUA-like" evidence="14">
    <location>
        <begin position="17"/>
        <end position="52"/>
    </location>
</feature>
<comment type="subcellular location">
    <subcellularLocation>
        <location evidence="1 12">Cytoplasm</location>
    </subcellularLocation>
</comment>
<evidence type="ECO:0000256" key="2">
    <source>
        <dbReference type="ARBA" id="ARBA00005528"/>
    </source>
</evidence>
<dbReference type="Proteomes" id="UP000070467">
    <property type="component" value="Unassembled WGS sequence"/>
</dbReference>
<evidence type="ECO:0000256" key="8">
    <source>
        <dbReference type="ARBA" id="ARBA00022679"/>
    </source>
</evidence>
<comment type="catalytic activity">
    <reaction evidence="11 12">
        <text>uridine(1498) in 16S rRNA + S-adenosyl-L-methionine = N(3)-methyluridine(1498) in 16S rRNA + S-adenosyl-L-homocysteine + H(+)</text>
        <dbReference type="Rhea" id="RHEA:42920"/>
        <dbReference type="Rhea" id="RHEA-COMP:10283"/>
        <dbReference type="Rhea" id="RHEA-COMP:10284"/>
        <dbReference type="ChEBI" id="CHEBI:15378"/>
        <dbReference type="ChEBI" id="CHEBI:57856"/>
        <dbReference type="ChEBI" id="CHEBI:59789"/>
        <dbReference type="ChEBI" id="CHEBI:65315"/>
        <dbReference type="ChEBI" id="CHEBI:74502"/>
        <dbReference type="EC" id="2.1.1.193"/>
    </reaction>
</comment>
<evidence type="ECO:0000256" key="1">
    <source>
        <dbReference type="ARBA" id="ARBA00004496"/>
    </source>
</evidence>
<evidence type="ECO:0000256" key="7">
    <source>
        <dbReference type="ARBA" id="ARBA00022603"/>
    </source>
</evidence>
<dbReference type="GO" id="GO:0032259">
    <property type="term" value="P:methylation"/>
    <property type="evidence" value="ECO:0007669"/>
    <property type="project" value="UniProtKB-KW"/>
</dbReference>
<dbReference type="InterPro" id="IPR029026">
    <property type="entry name" value="tRNA_m1G_MTases_N"/>
</dbReference>
<dbReference type="RefSeq" id="WP_066130020.1">
    <property type="nucleotide sequence ID" value="NZ_KQ959874.1"/>
</dbReference>
<dbReference type="InterPro" id="IPR029028">
    <property type="entry name" value="Alpha/beta_knot_MTases"/>
</dbReference>
<evidence type="ECO:0000313" key="15">
    <source>
        <dbReference type="EMBL" id="KXB58005.1"/>
    </source>
</evidence>
<evidence type="ECO:0000256" key="3">
    <source>
        <dbReference type="ARBA" id="ARBA00012328"/>
    </source>
</evidence>
<name>A0ABR5TLV2_9BACL</name>
<keyword evidence="6 12" id="KW-0698">rRNA processing</keyword>
<accession>A0ABR5TLV2</accession>
<comment type="similarity">
    <text evidence="2 12">Belongs to the RNA methyltransferase RsmE family.</text>
</comment>
<reference evidence="15 16" key="1">
    <citation type="submission" date="2016-01" db="EMBL/GenBank/DDBJ databases">
        <authorList>
            <person name="Mitreva M."/>
            <person name="Pepin K.H."/>
            <person name="Mihindukulasuriya K.A."/>
            <person name="Fulton R."/>
            <person name="Fronick C."/>
            <person name="O'Laughlin M."/>
            <person name="Miner T."/>
            <person name="Herter B."/>
            <person name="Rosa B.A."/>
            <person name="Cordes M."/>
            <person name="Tomlinson C."/>
            <person name="Wollam A."/>
            <person name="Palsikar V.B."/>
            <person name="Mardis E.R."/>
            <person name="Wilson R.K."/>
        </authorList>
    </citation>
    <scope>NUCLEOTIDE SEQUENCE [LARGE SCALE GENOMIC DNA]</scope>
    <source>
        <strain evidence="15 16">KA00071</strain>
    </source>
</reference>
<sequence>MQQYFVDDDFSFKNFDLSKDDSFHIIKVMRKKIGDKIFIVFSDKKKYVSEIKYCKNNIVTVFPVEEVIIKTELESKIKIAIPPLKNDKIDYLIQKSTELGVDEIILYNSQRSVSKIKNDKIQKKISRYEKISKEAAEQSKRITIPKIIYYNSEVDLIEKNKNITYKLLAYENEAHNEKNRVLSKILNNDFKNKDFLVVFGCEGGFSKEEINLFINNDYKLIGLGNRILRAETAPLLFLSCIVYFLELN</sequence>
<evidence type="ECO:0000256" key="12">
    <source>
        <dbReference type="PIRNR" id="PIRNR015601"/>
    </source>
</evidence>
<keyword evidence="7 12" id="KW-0489">Methyltransferase</keyword>
<keyword evidence="16" id="KW-1185">Reference proteome</keyword>
<dbReference type="PANTHER" id="PTHR30027:SF3">
    <property type="entry name" value="16S RRNA (URACIL(1498)-N(3))-METHYLTRANSFERASE"/>
    <property type="match status" value="1"/>
</dbReference>
<feature type="domain" description="Ribosomal RNA small subunit methyltransferase E methyltransferase" evidence="13">
    <location>
        <begin position="72"/>
        <end position="241"/>
    </location>
</feature>
<dbReference type="EMBL" id="LSDB01000023">
    <property type="protein sequence ID" value="KXB58005.1"/>
    <property type="molecule type" value="Genomic_DNA"/>
</dbReference>
<dbReference type="Gene3D" id="3.40.1280.10">
    <property type="match status" value="1"/>
</dbReference>
<organism evidence="15 16">
    <name type="scientific">Gemelliphila asaccharolytica</name>
    <dbReference type="NCBI Taxonomy" id="502393"/>
    <lineage>
        <taxon>Bacteria</taxon>
        <taxon>Bacillati</taxon>
        <taxon>Bacillota</taxon>
        <taxon>Bacilli</taxon>
        <taxon>Bacillales</taxon>
        <taxon>Gemellaceae</taxon>
        <taxon>Gemelliphila</taxon>
    </lineage>
</organism>
<keyword evidence="5 12" id="KW-0963">Cytoplasm</keyword>
<dbReference type="GO" id="GO:0008168">
    <property type="term" value="F:methyltransferase activity"/>
    <property type="evidence" value="ECO:0007669"/>
    <property type="project" value="UniProtKB-KW"/>
</dbReference>
<dbReference type="PANTHER" id="PTHR30027">
    <property type="entry name" value="RIBOSOMAL RNA SMALL SUBUNIT METHYLTRANSFERASE E"/>
    <property type="match status" value="1"/>
</dbReference>
<dbReference type="SUPFAM" id="SSF88697">
    <property type="entry name" value="PUA domain-like"/>
    <property type="match status" value="1"/>
</dbReference>
<evidence type="ECO:0000256" key="9">
    <source>
        <dbReference type="ARBA" id="ARBA00022691"/>
    </source>
</evidence>
<dbReference type="CDD" id="cd18084">
    <property type="entry name" value="RsmE-like"/>
    <property type="match status" value="1"/>
</dbReference>
<dbReference type="EC" id="2.1.1.193" evidence="3 12"/>
<dbReference type="Pfam" id="PF20260">
    <property type="entry name" value="PUA_4"/>
    <property type="match status" value="1"/>
</dbReference>
<evidence type="ECO:0000259" key="14">
    <source>
        <dbReference type="Pfam" id="PF20260"/>
    </source>
</evidence>
<proteinExistence type="inferred from homology"/>
<evidence type="ECO:0000256" key="10">
    <source>
        <dbReference type="ARBA" id="ARBA00025699"/>
    </source>
</evidence>
<dbReference type="Gene3D" id="2.40.240.20">
    <property type="entry name" value="Hypothetical PUA domain-like, domain 1"/>
    <property type="match status" value="1"/>
</dbReference>
<dbReference type="PIRSF" id="PIRSF015601">
    <property type="entry name" value="MTase_slr0722"/>
    <property type="match status" value="1"/>
</dbReference>
<dbReference type="SUPFAM" id="SSF75217">
    <property type="entry name" value="alpha/beta knot"/>
    <property type="match status" value="1"/>
</dbReference>
<dbReference type="NCBIfam" id="TIGR00046">
    <property type="entry name" value="RsmE family RNA methyltransferase"/>
    <property type="match status" value="1"/>
</dbReference>
<keyword evidence="9 12" id="KW-0949">S-adenosyl-L-methionine</keyword>
<dbReference type="InterPro" id="IPR015947">
    <property type="entry name" value="PUA-like_sf"/>
</dbReference>
<dbReference type="InterPro" id="IPR006700">
    <property type="entry name" value="RsmE"/>
</dbReference>
<dbReference type="InterPro" id="IPR046886">
    <property type="entry name" value="RsmE_MTase_dom"/>
</dbReference>
<comment type="caution">
    <text evidence="15">The sequence shown here is derived from an EMBL/GenBank/DDBJ whole genome shotgun (WGS) entry which is preliminary data.</text>
</comment>
<keyword evidence="8 12" id="KW-0808">Transferase</keyword>
<evidence type="ECO:0000259" key="13">
    <source>
        <dbReference type="Pfam" id="PF04452"/>
    </source>
</evidence>
<evidence type="ECO:0000313" key="16">
    <source>
        <dbReference type="Proteomes" id="UP000070467"/>
    </source>
</evidence>
<comment type="function">
    <text evidence="10 12">Specifically methylates the N3 position of the uracil ring of uridine 1498 (m3U1498) in 16S rRNA. Acts on the fully assembled 30S ribosomal subunit.</text>
</comment>
<protein>
    <recommendedName>
        <fullName evidence="4 12">Ribosomal RNA small subunit methyltransferase E</fullName>
        <ecNumber evidence="3 12">2.1.1.193</ecNumber>
    </recommendedName>
</protein>
<evidence type="ECO:0000256" key="6">
    <source>
        <dbReference type="ARBA" id="ARBA00022552"/>
    </source>
</evidence>
<evidence type="ECO:0000256" key="11">
    <source>
        <dbReference type="ARBA" id="ARBA00047944"/>
    </source>
</evidence>
<gene>
    <name evidence="15" type="ORF">HMPREF1871_00671</name>
</gene>
<dbReference type="InterPro" id="IPR046887">
    <property type="entry name" value="RsmE_PUA-like"/>
</dbReference>